<keyword evidence="1" id="KW-0812">Transmembrane</keyword>
<sequence length="319" mass="33378">MSRSYVLGVAAAVFATFSWALNFLSPYMMGAFGPIDFITLRFIVSGCIGLVMLRIYWPGDPVLTRRSILNAGLLGVLGYAVYIGCIMGSVLNGGAIIAPAFLSATPVIIAVAGNMIERTTTWSSLAVPIILAICGLVAANYGTLVGVLDNDLTSYLAAVSYAVGAVLTWLMFSILNQKMLAKIPRVHAGLWTGLMMVGAGLSVVVFVPFGLVLDLYTYPHLDLHLGNTLPVLAAAAALACVASVGGAWAWNFASQRLPMALSGQLISVETIFAVAFGLIAEQRLPTGLEVLGIVGLLAGASIAVRVMAQGNREGVKVQA</sequence>
<evidence type="ECO:0000259" key="2">
    <source>
        <dbReference type="Pfam" id="PF00892"/>
    </source>
</evidence>
<evidence type="ECO:0000313" key="4">
    <source>
        <dbReference type="Proteomes" id="UP000032210"/>
    </source>
</evidence>
<keyword evidence="1" id="KW-1133">Transmembrane helix</keyword>
<feature type="transmembrane region" description="Helical" evidence="1">
    <location>
        <begin position="231"/>
        <end position="250"/>
    </location>
</feature>
<dbReference type="AlphaFoldDB" id="A0A0D0SJX7"/>
<name>A0A0D0SJX7_PSEFL</name>
<dbReference type="RefSeq" id="WP_043048429.1">
    <property type="nucleotide sequence ID" value="NZ_JXCQ01000014.1"/>
</dbReference>
<evidence type="ECO:0000313" key="3">
    <source>
        <dbReference type="EMBL" id="KIR22328.1"/>
    </source>
</evidence>
<dbReference type="PATRIC" id="fig|294.125.peg.2262"/>
<feature type="domain" description="EamA" evidence="2">
    <location>
        <begin position="7"/>
        <end position="138"/>
    </location>
</feature>
<evidence type="ECO:0000256" key="1">
    <source>
        <dbReference type="SAM" id="Phobius"/>
    </source>
</evidence>
<organism evidence="3 4">
    <name type="scientific">Pseudomonas fluorescens</name>
    <dbReference type="NCBI Taxonomy" id="294"/>
    <lineage>
        <taxon>Bacteria</taxon>
        <taxon>Pseudomonadati</taxon>
        <taxon>Pseudomonadota</taxon>
        <taxon>Gammaproteobacteria</taxon>
        <taxon>Pseudomonadales</taxon>
        <taxon>Pseudomonadaceae</taxon>
        <taxon>Pseudomonas</taxon>
    </lineage>
</organism>
<feature type="transmembrane region" description="Helical" evidence="1">
    <location>
        <begin position="96"/>
        <end position="113"/>
    </location>
</feature>
<accession>A0A0D0SJX7</accession>
<feature type="transmembrane region" description="Helical" evidence="1">
    <location>
        <begin position="257"/>
        <end position="280"/>
    </location>
</feature>
<dbReference type="GO" id="GO:0016020">
    <property type="term" value="C:membrane"/>
    <property type="evidence" value="ECO:0007669"/>
    <property type="project" value="InterPro"/>
</dbReference>
<feature type="transmembrane region" description="Helical" evidence="1">
    <location>
        <begin position="286"/>
        <end position="308"/>
    </location>
</feature>
<feature type="transmembrane region" description="Helical" evidence="1">
    <location>
        <begin position="125"/>
        <end position="148"/>
    </location>
</feature>
<dbReference type="Proteomes" id="UP000032210">
    <property type="component" value="Unassembled WGS sequence"/>
</dbReference>
<dbReference type="Pfam" id="PF00892">
    <property type="entry name" value="EamA"/>
    <property type="match status" value="1"/>
</dbReference>
<dbReference type="EMBL" id="JXCQ01000014">
    <property type="protein sequence ID" value="KIR22328.1"/>
    <property type="molecule type" value="Genomic_DNA"/>
</dbReference>
<reference evidence="3 4" key="1">
    <citation type="submission" date="2015-01" db="EMBL/GenBank/DDBJ databases">
        <title>Genome sequence of the beneficial rhizobacterium Pseudomonas fluorescens 2-79.</title>
        <authorList>
            <person name="Thuermer A."/>
            <person name="Daniel R."/>
        </authorList>
    </citation>
    <scope>NUCLEOTIDE SEQUENCE [LARGE SCALE GENOMIC DNA]</scope>
    <source>
        <strain evidence="3 4">2-79</strain>
    </source>
</reference>
<protein>
    <submittedName>
        <fullName evidence="3">YtfF_1 protein</fullName>
    </submittedName>
</protein>
<proteinExistence type="predicted"/>
<feature type="transmembrane region" description="Helical" evidence="1">
    <location>
        <begin position="69"/>
        <end position="90"/>
    </location>
</feature>
<keyword evidence="1" id="KW-0472">Membrane</keyword>
<gene>
    <name evidence="3" type="primary">ytfF_1</name>
    <name evidence="3" type="ORF">PFLU3_22090</name>
</gene>
<dbReference type="InterPro" id="IPR000620">
    <property type="entry name" value="EamA_dom"/>
</dbReference>
<feature type="transmembrane region" description="Helical" evidence="1">
    <location>
        <begin position="38"/>
        <end position="57"/>
    </location>
</feature>
<feature type="transmembrane region" description="Helical" evidence="1">
    <location>
        <begin position="188"/>
        <end position="211"/>
    </location>
</feature>
<feature type="transmembrane region" description="Helical" evidence="1">
    <location>
        <begin position="154"/>
        <end position="176"/>
    </location>
</feature>
<comment type="caution">
    <text evidence="3">The sequence shown here is derived from an EMBL/GenBank/DDBJ whole genome shotgun (WGS) entry which is preliminary data.</text>
</comment>